<proteinExistence type="predicted"/>
<sequence>MSRLFEHFGDPDANRGAGAAEMGWERRARRADARRQAHAPDGET</sequence>
<dbReference type="AlphaFoldDB" id="A0A1M7AVZ0"/>
<dbReference type="STRING" id="1848.SAMN05443637_13038"/>
<gene>
    <name evidence="2" type="ORF">SAMN05443637_13038</name>
</gene>
<keyword evidence="3" id="KW-1185">Reference proteome</keyword>
<evidence type="ECO:0000256" key="1">
    <source>
        <dbReference type="SAM" id="MobiDB-lite"/>
    </source>
</evidence>
<dbReference type="RefSeq" id="WP_268794565.1">
    <property type="nucleotide sequence ID" value="NZ_FRAP01000030.1"/>
</dbReference>
<organism evidence="2 3">
    <name type="scientific">Pseudonocardia thermophila</name>
    <dbReference type="NCBI Taxonomy" id="1848"/>
    <lineage>
        <taxon>Bacteria</taxon>
        <taxon>Bacillati</taxon>
        <taxon>Actinomycetota</taxon>
        <taxon>Actinomycetes</taxon>
        <taxon>Pseudonocardiales</taxon>
        <taxon>Pseudonocardiaceae</taxon>
        <taxon>Pseudonocardia</taxon>
    </lineage>
</organism>
<feature type="compositionally biased region" description="Basic and acidic residues" evidence="1">
    <location>
        <begin position="1"/>
        <end position="13"/>
    </location>
</feature>
<feature type="compositionally biased region" description="Basic and acidic residues" evidence="1">
    <location>
        <begin position="23"/>
        <end position="44"/>
    </location>
</feature>
<accession>A0A1M7AVZ0</accession>
<name>A0A1M7AVZ0_PSETH</name>
<dbReference type="EMBL" id="FRAP01000030">
    <property type="protein sequence ID" value="SHL46910.1"/>
    <property type="molecule type" value="Genomic_DNA"/>
</dbReference>
<protein>
    <submittedName>
        <fullName evidence="2">Uncharacterized protein</fullName>
    </submittedName>
</protein>
<evidence type="ECO:0000313" key="3">
    <source>
        <dbReference type="Proteomes" id="UP000184363"/>
    </source>
</evidence>
<evidence type="ECO:0000313" key="2">
    <source>
        <dbReference type="EMBL" id="SHL46910.1"/>
    </source>
</evidence>
<feature type="region of interest" description="Disordered" evidence="1">
    <location>
        <begin position="1"/>
        <end position="44"/>
    </location>
</feature>
<dbReference type="Proteomes" id="UP000184363">
    <property type="component" value="Unassembled WGS sequence"/>
</dbReference>
<reference evidence="2 3" key="1">
    <citation type="submission" date="2016-11" db="EMBL/GenBank/DDBJ databases">
        <authorList>
            <person name="Jaros S."/>
            <person name="Januszkiewicz K."/>
            <person name="Wedrychowicz H."/>
        </authorList>
    </citation>
    <scope>NUCLEOTIDE SEQUENCE [LARGE SCALE GENOMIC DNA]</scope>
    <source>
        <strain evidence="2 3">DSM 43832</strain>
    </source>
</reference>